<comment type="caution">
    <text evidence="1">The sequence shown here is derived from an EMBL/GenBank/DDBJ whole genome shotgun (WGS) entry which is preliminary data.</text>
</comment>
<dbReference type="InterPro" id="IPR025339">
    <property type="entry name" value="DUF4245"/>
</dbReference>
<gene>
    <name evidence="1" type="ORF">KDL28_21520</name>
</gene>
<name>A0ABT1A3Q9_9PSEU</name>
<sequence length="208" mass="21674">MSSDQQPGPPSKPPRSALSVRDMLVALAVLVPVILLLGGLTRACSFSPGGPTIDSSRLPVVDVAAELAPIARTVPFPVRVPDVPEGWRSNNVDQDRVGADGATDSRRAVRVGYLTPEGRYLRVVQSDADEAGLLGTETGPEPVPGTGVREIAGLRWVVYARDDEEPIWIAELAGEAPSRALITGSGSDDDFAALATALATGEPADQGS</sequence>
<dbReference type="RefSeq" id="WP_252441294.1">
    <property type="nucleotide sequence ID" value="NZ_JAGSOV010000045.1"/>
</dbReference>
<dbReference type="EMBL" id="JAGSOV010000045">
    <property type="protein sequence ID" value="MCO1657643.1"/>
    <property type="molecule type" value="Genomic_DNA"/>
</dbReference>
<dbReference type="Pfam" id="PF14030">
    <property type="entry name" value="DUF4245"/>
    <property type="match status" value="1"/>
</dbReference>
<dbReference type="Proteomes" id="UP001165283">
    <property type="component" value="Unassembled WGS sequence"/>
</dbReference>
<evidence type="ECO:0000313" key="2">
    <source>
        <dbReference type="Proteomes" id="UP001165283"/>
    </source>
</evidence>
<evidence type="ECO:0000313" key="1">
    <source>
        <dbReference type="EMBL" id="MCO1657643.1"/>
    </source>
</evidence>
<protein>
    <submittedName>
        <fullName evidence="1">DUF4245 domain-containing protein</fullName>
    </submittedName>
</protein>
<keyword evidence="2" id="KW-1185">Reference proteome</keyword>
<organism evidence="1 2">
    <name type="scientific">Pseudonocardia humida</name>
    <dbReference type="NCBI Taxonomy" id="2800819"/>
    <lineage>
        <taxon>Bacteria</taxon>
        <taxon>Bacillati</taxon>
        <taxon>Actinomycetota</taxon>
        <taxon>Actinomycetes</taxon>
        <taxon>Pseudonocardiales</taxon>
        <taxon>Pseudonocardiaceae</taxon>
        <taxon>Pseudonocardia</taxon>
    </lineage>
</organism>
<accession>A0ABT1A3Q9</accession>
<reference evidence="1" key="1">
    <citation type="submission" date="2021-04" db="EMBL/GenBank/DDBJ databases">
        <title>Pseudonocardia sp. nov., isolated from sandy soil of mangrove forest.</title>
        <authorList>
            <person name="Zan Z."/>
            <person name="Huang R."/>
            <person name="Liu W."/>
        </authorList>
    </citation>
    <scope>NUCLEOTIDE SEQUENCE</scope>
    <source>
        <strain evidence="1">S2-4</strain>
    </source>
</reference>
<proteinExistence type="predicted"/>